<dbReference type="Proteomes" id="UP000501690">
    <property type="component" value="Linkage Group LG10"/>
</dbReference>
<organism evidence="1 2">
    <name type="scientific">Vigna unguiculata</name>
    <name type="common">Cowpea</name>
    <dbReference type="NCBI Taxonomy" id="3917"/>
    <lineage>
        <taxon>Eukaryota</taxon>
        <taxon>Viridiplantae</taxon>
        <taxon>Streptophyta</taxon>
        <taxon>Embryophyta</taxon>
        <taxon>Tracheophyta</taxon>
        <taxon>Spermatophyta</taxon>
        <taxon>Magnoliopsida</taxon>
        <taxon>eudicotyledons</taxon>
        <taxon>Gunneridae</taxon>
        <taxon>Pentapetalae</taxon>
        <taxon>rosids</taxon>
        <taxon>fabids</taxon>
        <taxon>Fabales</taxon>
        <taxon>Fabaceae</taxon>
        <taxon>Papilionoideae</taxon>
        <taxon>50 kb inversion clade</taxon>
        <taxon>NPAAA clade</taxon>
        <taxon>indigoferoid/millettioid clade</taxon>
        <taxon>Phaseoleae</taxon>
        <taxon>Vigna</taxon>
    </lineage>
</organism>
<evidence type="ECO:0000313" key="1">
    <source>
        <dbReference type="EMBL" id="QCE11049.1"/>
    </source>
</evidence>
<accession>A0A4D6NES9</accession>
<sequence length="106" mass="11988">MEVVEAKENCAYEIQPNIEKSLAMELAEFSDNVVCDLSTDTDSSLTTNRDPDIVLCVTPRKDLCTTSNHEYVEDLPSNIMNFDLLEDILLAQLLTTKTMETIKKEK</sequence>
<protein>
    <submittedName>
        <fullName evidence="1">Uncharacterized protein</fullName>
    </submittedName>
</protein>
<dbReference type="EMBL" id="CP039354">
    <property type="protein sequence ID" value="QCE11049.1"/>
    <property type="molecule type" value="Genomic_DNA"/>
</dbReference>
<proteinExistence type="predicted"/>
<name>A0A4D6NES9_VIGUN</name>
<reference evidence="1 2" key="1">
    <citation type="submission" date="2019-04" db="EMBL/GenBank/DDBJ databases">
        <title>An improved genome assembly and genetic linkage map for asparagus bean, Vigna unguiculata ssp. sesquipedialis.</title>
        <authorList>
            <person name="Xia Q."/>
            <person name="Zhang R."/>
            <person name="Dong Y."/>
        </authorList>
    </citation>
    <scope>NUCLEOTIDE SEQUENCE [LARGE SCALE GENOMIC DNA]</scope>
    <source>
        <tissue evidence="1">Leaf</tissue>
    </source>
</reference>
<evidence type="ECO:0000313" key="2">
    <source>
        <dbReference type="Proteomes" id="UP000501690"/>
    </source>
</evidence>
<gene>
    <name evidence="1" type="ORF">DEO72_LG10g2282</name>
</gene>
<dbReference type="AlphaFoldDB" id="A0A4D6NES9"/>
<keyword evidence="2" id="KW-1185">Reference proteome</keyword>